<dbReference type="PANTHER" id="PTHR10815:SF5">
    <property type="entry name" value="METHYLATED-DNA--PROTEIN-CYSTEINE METHYLTRANSFERASE"/>
    <property type="match status" value="1"/>
</dbReference>
<reference evidence="9" key="1">
    <citation type="submission" date="2018-06" db="EMBL/GenBank/DDBJ databases">
        <authorList>
            <person name="Zhirakovskaya E."/>
        </authorList>
    </citation>
    <scope>NUCLEOTIDE SEQUENCE</scope>
</reference>
<dbReference type="EC" id="2.1.1.63" evidence="9"/>
<dbReference type="AlphaFoldDB" id="A0A3B0SFR6"/>
<proteinExistence type="predicted"/>
<evidence type="ECO:0000256" key="1">
    <source>
        <dbReference type="ARBA" id="ARBA00001286"/>
    </source>
</evidence>
<comment type="catalytic activity">
    <reaction evidence="7">
        <text>a 6-O-methyl-2'-deoxyguanosine in DNA + L-cysteinyl-[protein] = S-methyl-L-cysteinyl-[protein] + a 2'-deoxyguanosine in DNA</text>
        <dbReference type="Rhea" id="RHEA:24000"/>
        <dbReference type="Rhea" id="RHEA-COMP:10131"/>
        <dbReference type="Rhea" id="RHEA-COMP:10132"/>
        <dbReference type="Rhea" id="RHEA-COMP:11367"/>
        <dbReference type="Rhea" id="RHEA-COMP:11368"/>
        <dbReference type="ChEBI" id="CHEBI:29950"/>
        <dbReference type="ChEBI" id="CHEBI:82612"/>
        <dbReference type="ChEBI" id="CHEBI:85445"/>
        <dbReference type="ChEBI" id="CHEBI:85448"/>
        <dbReference type="EC" id="2.1.1.63"/>
    </reaction>
</comment>
<feature type="domain" description="Methylated-DNA-[protein]-cysteine S-methyltransferase DNA binding" evidence="8">
    <location>
        <begin position="86"/>
        <end position="164"/>
    </location>
</feature>
<protein>
    <submittedName>
        <fullName evidence="9">Methylated-DNA--protein-cysteine methyltransferase</fullName>
        <ecNumber evidence="9">2.1.1.63</ecNumber>
    </submittedName>
</protein>
<comment type="catalytic activity">
    <reaction evidence="1">
        <text>a 4-O-methyl-thymidine in DNA + L-cysteinyl-[protein] = a thymidine in DNA + S-methyl-L-cysteinyl-[protein]</text>
        <dbReference type="Rhea" id="RHEA:53428"/>
        <dbReference type="Rhea" id="RHEA-COMP:10131"/>
        <dbReference type="Rhea" id="RHEA-COMP:10132"/>
        <dbReference type="Rhea" id="RHEA-COMP:13555"/>
        <dbReference type="Rhea" id="RHEA-COMP:13556"/>
        <dbReference type="ChEBI" id="CHEBI:29950"/>
        <dbReference type="ChEBI" id="CHEBI:82612"/>
        <dbReference type="ChEBI" id="CHEBI:137386"/>
        <dbReference type="ChEBI" id="CHEBI:137387"/>
        <dbReference type="EC" id="2.1.1.63"/>
    </reaction>
</comment>
<keyword evidence="3 9" id="KW-0489">Methyltransferase</keyword>
<dbReference type="NCBIfam" id="TIGR00589">
    <property type="entry name" value="ogt"/>
    <property type="match status" value="1"/>
</dbReference>
<evidence type="ECO:0000256" key="7">
    <source>
        <dbReference type="ARBA" id="ARBA00049348"/>
    </source>
</evidence>
<dbReference type="EMBL" id="UOEJ01000145">
    <property type="protein sequence ID" value="VAW01362.1"/>
    <property type="molecule type" value="Genomic_DNA"/>
</dbReference>
<evidence type="ECO:0000313" key="9">
    <source>
        <dbReference type="EMBL" id="VAW01362.1"/>
    </source>
</evidence>
<dbReference type="SUPFAM" id="SSF46767">
    <property type="entry name" value="Methylated DNA-protein cysteine methyltransferase, C-terminal domain"/>
    <property type="match status" value="1"/>
</dbReference>
<accession>A0A3B0SFR6</accession>
<dbReference type="PROSITE" id="PS00374">
    <property type="entry name" value="MGMT"/>
    <property type="match status" value="1"/>
</dbReference>
<dbReference type="Gene3D" id="1.10.10.10">
    <property type="entry name" value="Winged helix-like DNA-binding domain superfamily/Winged helix DNA-binding domain"/>
    <property type="match status" value="1"/>
</dbReference>
<keyword evidence="6" id="KW-0234">DNA repair</keyword>
<name>A0A3B0SFR6_9ZZZZ</name>
<dbReference type="InterPro" id="IPR036388">
    <property type="entry name" value="WH-like_DNA-bd_sf"/>
</dbReference>
<dbReference type="GO" id="GO:0006281">
    <property type="term" value="P:DNA repair"/>
    <property type="evidence" value="ECO:0007669"/>
    <property type="project" value="UniProtKB-KW"/>
</dbReference>
<sequence>MTRQLIFDHITTDVGTIITVFDQGILCALDFTDCEERCFRILSKYYPGHILEQRSDPFGFRLLMDRYMAGDFSAFKDVDVRLKGTEFQKSVWRALRGIPAGKTISYGDLAKKIGRPKAVRALGHANSLNPVALVLPCHRVIGRDGSLTGYAGGLDRKEWLLEHEINIDIAVNRAGSDQPAMR</sequence>
<dbReference type="InterPro" id="IPR014048">
    <property type="entry name" value="MethylDNA_cys_MeTrfase_DNA-bd"/>
</dbReference>
<keyword evidence="4 9" id="KW-0808">Transferase</keyword>
<dbReference type="GO" id="GO:0032259">
    <property type="term" value="P:methylation"/>
    <property type="evidence" value="ECO:0007669"/>
    <property type="project" value="UniProtKB-KW"/>
</dbReference>
<evidence type="ECO:0000256" key="5">
    <source>
        <dbReference type="ARBA" id="ARBA00022763"/>
    </source>
</evidence>
<dbReference type="GO" id="GO:0003908">
    <property type="term" value="F:methylated-DNA-[protein]-cysteine S-methyltransferase activity"/>
    <property type="evidence" value="ECO:0007669"/>
    <property type="project" value="UniProtKB-EC"/>
</dbReference>
<evidence type="ECO:0000256" key="2">
    <source>
        <dbReference type="ARBA" id="ARBA00022490"/>
    </source>
</evidence>
<evidence type="ECO:0000256" key="4">
    <source>
        <dbReference type="ARBA" id="ARBA00022679"/>
    </source>
</evidence>
<evidence type="ECO:0000256" key="3">
    <source>
        <dbReference type="ARBA" id="ARBA00022603"/>
    </source>
</evidence>
<dbReference type="InterPro" id="IPR001497">
    <property type="entry name" value="MethylDNA_cys_MeTrfase_AS"/>
</dbReference>
<dbReference type="FunFam" id="1.10.10.10:FF:000337">
    <property type="entry name" value="Methylated-DNA--protein-cysteine methyltransferase"/>
    <property type="match status" value="1"/>
</dbReference>
<dbReference type="Pfam" id="PF01035">
    <property type="entry name" value="DNA_binding_1"/>
    <property type="match status" value="1"/>
</dbReference>
<keyword evidence="2" id="KW-0963">Cytoplasm</keyword>
<gene>
    <name evidence="9" type="ORF">MNBD_ALPHA01-1438</name>
</gene>
<dbReference type="CDD" id="cd06445">
    <property type="entry name" value="ATase"/>
    <property type="match status" value="1"/>
</dbReference>
<keyword evidence="5" id="KW-0227">DNA damage</keyword>
<evidence type="ECO:0000256" key="6">
    <source>
        <dbReference type="ARBA" id="ARBA00023204"/>
    </source>
</evidence>
<dbReference type="PANTHER" id="PTHR10815">
    <property type="entry name" value="METHYLATED-DNA--PROTEIN-CYSTEINE METHYLTRANSFERASE"/>
    <property type="match status" value="1"/>
</dbReference>
<dbReference type="InterPro" id="IPR036217">
    <property type="entry name" value="MethylDNA_cys_MeTrfase_DNAb"/>
</dbReference>
<evidence type="ECO:0000259" key="8">
    <source>
        <dbReference type="Pfam" id="PF01035"/>
    </source>
</evidence>
<organism evidence="9">
    <name type="scientific">hydrothermal vent metagenome</name>
    <dbReference type="NCBI Taxonomy" id="652676"/>
    <lineage>
        <taxon>unclassified sequences</taxon>
        <taxon>metagenomes</taxon>
        <taxon>ecological metagenomes</taxon>
    </lineage>
</organism>